<evidence type="ECO:0000259" key="2">
    <source>
        <dbReference type="Pfam" id="PF14111"/>
    </source>
</evidence>
<feature type="domain" description="DUF4283" evidence="2">
    <location>
        <begin position="215"/>
        <end position="282"/>
    </location>
</feature>
<dbReference type="AlphaFoldDB" id="A5BWK0"/>
<feature type="region of interest" description="Disordered" evidence="1">
    <location>
        <begin position="39"/>
        <end position="94"/>
    </location>
</feature>
<sequence>MGDDNGKIQKLKVKLAKELEIKDLGALCYFLGIKVVRERESDSGKGDSRAEKTEDEQLWGGVEGLRGRNGGKKRKTLSYHSGKQERGVVMGSPGVGQRRVFSGRPVSVPRGRERRKMGKGLEGEGEKLFLGVVDLEKKRYNICIPKDRGERRGWLAMVEALCKLDVSLNKKEQKQEERVLGRSFVEMVKGSWNKGSKLLRVEVKGEEISRNLRGEDLERLGWLMASSWGLKGKLDLASLGKGRVLLEFEFVEEASMVLISGKRSMGGVQLGLERWSPRSGCLEESLGQCLRGSRWVVGTRSAGSSEGEAQKVNEALKVGLVVGTSCHKGLGSLTGPSISGLSSSGLGPRLVGSKWTAGPSPAGPPEGEAQKVFEALKAGPGVGPSCLKGLGWATVELHGSFGPSTPLRDRHVSPQSQPFVLKARPPALCVSCMDCNLEMEFFKTCEKEIWRKQHSDTYRTMTDNALEEEALRYGFVQNSGGLRALGSSSLISFFFGRAPEGEFYDRSGALREGVQEVIPLRNTVVDGNVEKGNSCWDLVEVNNADLL</sequence>
<feature type="compositionally biased region" description="Basic and acidic residues" evidence="1">
    <location>
        <begin position="39"/>
        <end position="52"/>
    </location>
</feature>
<evidence type="ECO:0000313" key="3">
    <source>
        <dbReference type="EMBL" id="CAN75068.1"/>
    </source>
</evidence>
<gene>
    <name evidence="3" type="ORF">VITISV_005163</name>
</gene>
<accession>A5BWK0</accession>
<name>A5BWK0_VITVI</name>
<dbReference type="EMBL" id="AM473720">
    <property type="protein sequence ID" value="CAN75068.1"/>
    <property type="molecule type" value="Genomic_DNA"/>
</dbReference>
<reference evidence="3" key="1">
    <citation type="journal article" date="2007" name="PLoS ONE">
        <title>The first genome sequence of an elite grapevine cultivar (Pinot noir Vitis vinifera L.): coping with a highly heterozygous genome.</title>
        <authorList>
            <person name="Velasco R."/>
            <person name="Zharkikh A."/>
            <person name="Troggio M."/>
            <person name="Cartwright D.A."/>
            <person name="Cestaro A."/>
            <person name="Pruss D."/>
            <person name="Pindo M."/>
            <person name="FitzGerald L.M."/>
            <person name="Vezzulli S."/>
            <person name="Reid J."/>
            <person name="Malacarne G."/>
            <person name="Iliev D."/>
            <person name="Coppola G."/>
            <person name="Wardell B."/>
            <person name="Micheletti D."/>
            <person name="Macalma T."/>
            <person name="Facci M."/>
            <person name="Mitchell J.T."/>
            <person name="Perazzolli M."/>
            <person name="Eldredge G."/>
            <person name="Gatto P."/>
            <person name="Oyzerski R."/>
            <person name="Moretto M."/>
            <person name="Gutin N."/>
            <person name="Stefanini M."/>
            <person name="Chen Y."/>
            <person name="Segala C."/>
            <person name="Davenport C."/>
            <person name="Dematte L."/>
            <person name="Mraz A."/>
            <person name="Battilana J."/>
            <person name="Stormo K."/>
            <person name="Costa F."/>
            <person name="Tao Q."/>
            <person name="Si-Ammour A."/>
            <person name="Harkins T."/>
            <person name="Lackey A."/>
            <person name="Perbost C."/>
            <person name="Taillon B."/>
            <person name="Stella A."/>
            <person name="Solovyev V."/>
            <person name="Fawcett J.A."/>
            <person name="Sterck L."/>
            <person name="Vandepoele K."/>
            <person name="Grando S.M."/>
            <person name="Toppo S."/>
            <person name="Moser C."/>
            <person name="Lanchbury J."/>
            <person name="Bogden R."/>
            <person name="Skolnick M."/>
            <person name="Sgaramella V."/>
            <person name="Bhatnagar S.K."/>
            <person name="Fontana P."/>
            <person name="Gutin A."/>
            <person name="Van de Peer Y."/>
            <person name="Salamini F."/>
            <person name="Viola R."/>
        </authorList>
    </citation>
    <scope>NUCLEOTIDE SEQUENCE</scope>
</reference>
<proteinExistence type="predicted"/>
<organism evidence="3">
    <name type="scientific">Vitis vinifera</name>
    <name type="common">Grape</name>
    <dbReference type="NCBI Taxonomy" id="29760"/>
    <lineage>
        <taxon>Eukaryota</taxon>
        <taxon>Viridiplantae</taxon>
        <taxon>Streptophyta</taxon>
        <taxon>Embryophyta</taxon>
        <taxon>Tracheophyta</taxon>
        <taxon>Spermatophyta</taxon>
        <taxon>Magnoliopsida</taxon>
        <taxon>eudicotyledons</taxon>
        <taxon>Gunneridae</taxon>
        <taxon>Pentapetalae</taxon>
        <taxon>rosids</taxon>
        <taxon>Vitales</taxon>
        <taxon>Vitaceae</taxon>
        <taxon>Viteae</taxon>
        <taxon>Vitis</taxon>
    </lineage>
</organism>
<evidence type="ECO:0000256" key="1">
    <source>
        <dbReference type="SAM" id="MobiDB-lite"/>
    </source>
</evidence>
<protein>
    <recommendedName>
        <fullName evidence="2">DUF4283 domain-containing protein</fullName>
    </recommendedName>
</protein>
<dbReference type="Pfam" id="PF14111">
    <property type="entry name" value="DUF4283"/>
    <property type="match status" value="1"/>
</dbReference>
<dbReference type="InterPro" id="IPR025558">
    <property type="entry name" value="DUF4283"/>
</dbReference>
<feature type="region of interest" description="Disordered" evidence="1">
    <location>
        <begin position="99"/>
        <end position="118"/>
    </location>
</feature>